<dbReference type="Proteomes" id="UP000606786">
    <property type="component" value="Unassembled WGS sequence"/>
</dbReference>
<name>A0A811V1A3_CERCA</name>
<evidence type="ECO:0000313" key="4">
    <source>
        <dbReference type="Proteomes" id="UP000606786"/>
    </source>
</evidence>
<keyword evidence="2" id="KW-0732">Signal</keyword>
<gene>
    <name evidence="3" type="ORF">CCAP1982_LOCUS13046</name>
</gene>
<reference evidence="3" key="1">
    <citation type="submission" date="2020-11" db="EMBL/GenBank/DDBJ databases">
        <authorList>
            <person name="Whitehead M."/>
        </authorList>
    </citation>
    <scope>NUCLEOTIDE SEQUENCE</scope>
    <source>
        <strain evidence="3">EGII</strain>
    </source>
</reference>
<organism evidence="3 4">
    <name type="scientific">Ceratitis capitata</name>
    <name type="common">Mediterranean fruit fly</name>
    <name type="synonym">Tephritis capitata</name>
    <dbReference type="NCBI Taxonomy" id="7213"/>
    <lineage>
        <taxon>Eukaryota</taxon>
        <taxon>Metazoa</taxon>
        <taxon>Ecdysozoa</taxon>
        <taxon>Arthropoda</taxon>
        <taxon>Hexapoda</taxon>
        <taxon>Insecta</taxon>
        <taxon>Pterygota</taxon>
        <taxon>Neoptera</taxon>
        <taxon>Endopterygota</taxon>
        <taxon>Diptera</taxon>
        <taxon>Brachycera</taxon>
        <taxon>Muscomorpha</taxon>
        <taxon>Tephritoidea</taxon>
        <taxon>Tephritidae</taxon>
        <taxon>Ceratitis</taxon>
        <taxon>Ceratitis</taxon>
    </lineage>
</organism>
<evidence type="ECO:0000256" key="2">
    <source>
        <dbReference type="SAM" id="SignalP"/>
    </source>
</evidence>
<protein>
    <submittedName>
        <fullName evidence="3">(Mediterranean fruit fly) hypothetical protein</fullName>
    </submittedName>
</protein>
<sequence length="136" mass="15135">MRSNLRSVSYLLALLILAVICCVVEIGAAPYQELPPRAGHVPVYIREGNQPLTEIHPGLAEAFHEADALTQKTEDANAEVVKKELTNDSKQSQPDESDIASFDVIKNDYSQRESLAKNEEAKESVNQKKNEKKKDD</sequence>
<evidence type="ECO:0000256" key="1">
    <source>
        <dbReference type="SAM" id="MobiDB-lite"/>
    </source>
</evidence>
<dbReference type="AlphaFoldDB" id="A0A811V1A3"/>
<keyword evidence="4" id="KW-1185">Reference proteome</keyword>
<evidence type="ECO:0000313" key="3">
    <source>
        <dbReference type="EMBL" id="CAD7004651.1"/>
    </source>
</evidence>
<feature type="region of interest" description="Disordered" evidence="1">
    <location>
        <begin position="113"/>
        <end position="136"/>
    </location>
</feature>
<proteinExistence type="predicted"/>
<feature type="signal peptide" evidence="2">
    <location>
        <begin position="1"/>
        <end position="28"/>
    </location>
</feature>
<accession>A0A811V1A3</accession>
<feature type="chain" id="PRO_5032470853" evidence="2">
    <location>
        <begin position="29"/>
        <end position="136"/>
    </location>
</feature>
<dbReference type="EMBL" id="CAJHJT010000034">
    <property type="protein sequence ID" value="CAD7004651.1"/>
    <property type="molecule type" value="Genomic_DNA"/>
</dbReference>
<comment type="caution">
    <text evidence="3">The sequence shown here is derived from an EMBL/GenBank/DDBJ whole genome shotgun (WGS) entry which is preliminary data.</text>
</comment>
<feature type="region of interest" description="Disordered" evidence="1">
    <location>
        <begin position="84"/>
        <end position="103"/>
    </location>
</feature>